<gene>
    <name evidence="1" type="ORF">ERS672216_00080</name>
</gene>
<reference evidence="1 2" key="1">
    <citation type="submission" date="2016-02" db="EMBL/GenBank/DDBJ databases">
        <authorList>
            <consortium name="Pathogen Informatics"/>
        </authorList>
    </citation>
    <scope>NUCLEOTIDE SEQUENCE [LARGE SCALE GENOMIC DNA]</scope>
    <source>
        <strain evidence="1 2">RC20</strain>
    </source>
</reference>
<organism evidence="1 2">
    <name type="scientific">Campylobacter geochelonis</name>
    <dbReference type="NCBI Taxonomy" id="1780362"/>
    <lineage>
        <taxon>Bacteria</taxon>
        <taxon>Pseudomonadati</taxon>
        <taxon>Campylobacterota</taxon>
        <taxon>Epsilonproteobacteria</taxon>
        <taxon>Campylobacterales</taxon>
        <taxon>Campylobacteraceae</taxon>
        <taxon>Campylobacter</taxon>
    </lineage>
</organism>
<sequence length="118" mass="13680">MKLNFSKINFNEFPFEIQKANLTFAGNLKRQNAKTVKCDGQIYGKVEYNCDRCGDNILLDLDEKVDLVLSDGIYKSSQDVLEDVVEFFDGEINFDEILQSEIEAYKSDYFYCDKCKNL</sequence>
<proteinExistence type="predicted"/>
<dbReference type="RefSeq" id="WP_075539844.1">
    <property type="nucleotide sequence ID" value="NZ_CP053844.1"/>
</dbReference>
<protein>
    <submittedName>
        <fullName evidence="1">Uncharacterized ACR, COG1399</fullName>
    </submittedName>
</protein>
<keyword evidence="2" id="KW-1185">Reference proteome</keyword>
<dbReference type="Proteomes" id="UP000069632">
    <property type="component" value="Unassembled WGS sequence"/>
</dbReference>
<dbReference type="EMBL" id="FIZP01000001">
    <property type="protein sequence ID" value="CZE45879.1"/>
    <property type="molecule type" value="Genomic_DNA"/>
</dbReference>
<dbReference type="OrthoDB" id="5361472at2"/>
<dbReference type="AlphaFoldDB" id="A0A128EAB5"/>
<evidence type="ECO:0000313" key="2">
    <source>
        <dbReference type="Proteomes" id="UP000069632"/>
    </source>
</evidence>
<name>A0A128EAB5_9BACT</name>
<accession>A0A128EAB5</accession>
<evidence type="ECO:0000313" key="1">
    <source>
        <dbReference type="EMBL" id="CZE45879.1"/>
    </source>
</evidence>